<dbReference type="Ensembl" id="ENSMZET00005038790.1">
    <property type="protein sequence ID" value="ENSMZEP00005037483.1"/>
    <property type="gene ID" value="ENSMZEG00005027954.1"/>
</dbReference>
<feature type="region of interest" description="Disordered" evidence="2">
    <location>
        <begin position="545"/>
        <end position="564"/>
    </location>
</feature>
<dbReference type="SMART" id="SM00409">
    <property type="entry name" value="IG"/>
    <property type="match status" value="1"/>
</dbReference>
<dbReference type="PANTHER" id="PTHR24103">
    <property type="entry name" value="E3 UBIQUITIN-PROTEIN LIGASE TRIM"/>
    <property type="match status" value="1"/>
</dbReference>
<dbReference type="SUPFAM" id="SSF49899">
    <property type="entry name" value="Concanavalin A-like lectins/glucanases"/>
    <property type="match status" value="1"/>
</dbReference>
<evidence type="ECO:0000313" key="7">
    <source>
        <dbReference type="Proteomes" id="UP000265160"/>
    </source>
</evidence>
<dbReference type="InterPro" id="IPR003599">
    <property type="entry name" value="Ig_sub"/>
</dbReference>
<dbReference type="InterPro" id="IPR043136">
    <property type="entry name" value="B30.2/SPRY_sf"/>
</dbReference>
<dbReference type="InterPro" id="IPR001870">
    <property type="entry name" value="B30.2/SPRY"/>
</dbReference>
<dbReference type="AlphaFoldDB" id="A0A3P9DT76"/>
<keyword evidence="1" id="KW-0175">Coiled coil</keyword>
<reference evidence="6" key="2">
    <citation type="submission" date="2025-08" db="UniProtKB">
        <authorList>
            <consortium name="Ensembl"/>
        </authorList>
    </citation>
    <scope>IDENTIFICATION</scope>
</reference>
<organism evidence="6 7">
    <name type="scientific">Maylandia zebra</name>
    <name type="common">zebra mbuna</name>
    <dbReference type="NCBI Taxonomy" id="106582"/>
    <lineage>
        <taxon>Eukaryota</taxon>
        <taxon>Metazoa</taxon>
        <taxon>Chordata</taxon>
        <taxon>Craniata</taxon>
        <taxon>Vertebrata</taxon>
        <taxon>Euteleostomi</taxon>
        <taxon>Actinopterygii</taxon>
        <taxon>Neopterygii</taxon>
        <taxon>Teleostei</taxon>
        <taxon>Neoteleostei</taxon>
        <taxon>Acanthomorphata</taxon>
        <taxon>Ovalentaria</taxon>
        <taxon>Cichlomorphae</taxon>
        <taxon>Cichliformes</taxon>
        <taxon>Cichlidae</taxon>
        <taxon>African cichlids</taxon>
        <taxon>Pseudocrenilabrinae</taxon>
        <taxon>Haplochromini</taxon>
        <taxon>Maylandia</taxon>
        <taxon>Maylandia zebra complex</taxon>
    </lineage>
</organism>
<accession>A0A3P9DT76</accession>
<protein>
    <recommendedName>
        <fullName evidence="8">Ig-like domain-containing protein</fullName>
    </recommendedName>
</protein>
<keyword evidence="7" id="KW-1185">Reference proteome</keyword>
<dbReference type="InterPro" id="IPR036179">
    <property type="entry name" value="Ig-like_dom_sf"/>
</dbReference>
<keyword evidence="3" id="KW-1133">Transmembrane helix</keyword>
<feature type="transmembrane region" description="Helical" evidence="3">
    <location>
        <begin position="7"/>
        <end position="27"/>
    </location>
</feature>
<dbReference type="Gene3D" id="2.60.40.10">
    <property type="entry name" value="Immunoglobulins"/>
    <property type="match status" value="1"/>
</dbReference>
<dbReference type="InterPro" id="IPR006574">
    <property type="entry name" value="PRY"/>
</dbReference>
<evidence type="ECO:0000259" key="4">
    <source>
        <dbReference type="PROSITE" id="PS50188"/>
    </source>
</evidence>
<dbReference type="Pfam" id="PF13765">
    <property type="entry name" value="PRY"/>
    <property type="match status" value="1"/>
</dbReference>
<proteinExistence type="predicted"/>
<dbReference type="Gene3D" id="2.60.120.920">
    <property type="match status" value="1"/>
</dbReference>
<evidence type="ECO:0000259" key="5">
    <source>
        <dbReference type="PROSITE" id="PS50835"/>
    </source>
</evidence>
<dbReference type="GeneTree" id="ENSGT00970000193381"/>
<dbReference type="PROSITE" id="PS50835">
    <property type="entry name" value="IG_LIKE"/>
    <property type="match status" value="1"/>
</dbReference>
<feature type="domain" description="Ig-like" evidence="5">
    <location>
        <begin position="26"/>
        <end position="132"/>
    </location>
</feature>
<reference evidence="6" key="3">
    <citation type="submission" date="2025-09" db="UniProtKB">
        <authorList>
            <consortium name="Ensembl"/>
        </authorList>
    </citation>
    <scope>IDENTIFICATION</scope>
</reference>
<keyword evidence="3" id="KW-0812">Transmembrane</keyword>
<dbReference type="InterPro" id="IPR013106">
    <property type="entry name" value="Ig_V-set"/>
</dbReference>
<name>A0A3P9DT76_9CICH</name>
<evidence type="ECO:0000256" key="1">
    <source>
        <dbReference type="SAM" id="Coils"/>
    </source>
</evidence>
<dbReference type="SMART" id="SM00589">
    <property type="entry name" value="PRY"/>
    <property type="match status" value="1"/>
</dbReference>
<dbReference type="SMART" id="SM00406">
    <property type="entry name" value="IGv"/>
    <property type="match status" value="1"/>
</dbReference>
<reference evidence="6 7" key="1">
    <citation type="journal article" date="2014" name="Nature">
        <title>The genomic substrate for adaptive radiation in African cichlid fish.</title>
        <authorList>
            <person name="Brawand D."/>
            <person name="Wagner C.E."/>
            <person name="Li Y.I."/>
            <person name="Malinsky M."/>
            <person name="Keller I."/>
            <person name="Fan S."/>
            <person name="Simakov O."/>
            <person name="Ng A.Y."/>
            <person name="Lim Z.W."/>
            <person name="Bezault E."/>
            <person name="Turner-Maier J."/>
            <person name="Johnson J."/>
            <person name="Alcazar R."/>
            <person name="Noh H.J."/>
            <person name="Russell P."/>
            <person name="Aken B."/>
            <person name="Alfoldi J."/>
            <person name="Amemiya C."/>
            <person name="Azzouzi N."/>
            <person name="Baroiller J.F."/>
            <person name="Barloy-Hubler F."/>
            <person name="Berlin A."/>
            <person name="Bloomquist R."/>
            <person name="Carleton K.L."/>
            <person name="Conte M.A."/>
            <person name="D'Cotta H."/>
            <person name="Eshel O."/>
            <person name="Gaffney L."/>
            <person name="Galibert F."/>
            <person name="Gante H.F."/>
            <person name="Gnerre S."/>
            <person name="Greuter L."/>
            <person name="Guyon R."/>
            <person name="Haddad N.S."/>
            <person name="Haerty W."/>
            <person name="Harris R.M."/>
            <person name="Hofmann H.A."/>
            <person name="Hourlier T."/>
            <person name="Hulata G."/>
            <person name="Jaffe D.B."/>
            <person name="Lara M."/>
            <person name="Lee A.P."/>
            <person name="MacCallum I."/>
            <person name="Mwaiko S."/>
            <person name="Nikaido M."/>
            <person name="Nishihara H."/>
            <person name="Ozouf-Costaz C."/>
            <person name="Penman D.J."/>
            <person name="Przybylski D."/>
            <person name="Rakotomanga M."/>
            <person name="Renn S.C.P."/>
            <person name="Ribeiro F.J."/>
            <person name="Ron M."/>
            <person name="Salzburger W."/>
            <person name="Sanchez-Pulido L."/>
            <person name="Santos M.E."/>
            <person name="Searle S."/>
            <person name="Sharpe T."/>
            <person name="Swofford R."/>
            <person name="Tan F.J."/>
            <person name="Williams L."/>
            <person name="Young S."/>
            <person name="Yin S."/>
            <person name="Okada N."/>
            <person name="Kocher T.D."/>
            <person name="Miska E.A."/>
            <person name="Lander E.S."/>
            <person name="Venkatesh B."/>
            <person name="Fernald R.D."/>
            <person name="Meyer A."/>
            <person name="Ponting C.P."/>
            <person name="Streelman J.T."/>
            <person name="Lindblad-Toh K."/>
            <person name="Seehausen O."/>
            <person name="Di Palma F."/>
        </authorList>
    </citation>
    <scope>NUCLEOTIDE SEQUENCE</scope>
</reference>
<dbReference type="Pfam" id="PF07686">
    <property type="entry name" value="V-set"/>
    <property type="match status" value="1"/>
</dbReference>
<evidence type="ECO:0008006" key="8">
    <source>
        <dbReference type="Google" id="ProtNLM"/>
    </source>
</evidence>
<dbReference type="InterPro" id="IPR003879">
    <property type="entry name" value="Butyrophylin_SPRY"/>
</dbReference>
<dbReference type="PRINTS" id="PR01407">
    <property type="entry name" value="BUTYPHLNCDUF"/>
</dbReference>
<dbReference type="SUPFAM" id="SSF48726">
    <property type="entry name" value="Immunoglobulin"/>
    <property type="match status" value="1"/>
</dbReference>
<dbReference type="InterPro" id="IPR050143">
    <property type="entry name" value="TRIM/RBCC"/>
</dbReference>
<dbReference type="InterPro" id="IPR013783">
    <property type="entry name" value="Ig-like_fold"/>
</dbReference>
<evidence type="ECO:0000256" key="3">
    <source>
        <dbReference type="SAM" id="Phobius"/>
    </source>
</evidence>
<feature type="coiled-coil region" evidence="1">
    <location>
        <begin position="161"/>
        <end position="188"/>
    </location>
</feature>
<sequence length="575" mass="63918">MELKGELFFLVSFLILTLSLCSVLFPLPDPEIVTSGQDITLPCRAPNNNNIIVLEWSRADLGEKYVLLLRDELFDPENQHPSFKNRVDLQDRQMKDGDVSLILNNVTTNDAGRYECRVVQRRAKRRKKAVLKNEPISIVTLRVVPPARIKAEADMAALLVRQRLLKEKHALEEQEIQLKKRKELLDLETEIAASAAKVNVLKTSEMSRVSSAANVKSDGMNSYLEREQGSLAVLNPNAPTFKPVLPEQPYQGVDASDHQAQVLDVRPKFKNTFQPKVVSLEKSETKLHQVFPGAVSTTQMISQAEDVSFLHNYKAAVERVQRCPLLDDPQLPSGALIDQAKHLGNLTFNIWNNMKDMVSYTPLILDPNTADTDLILSEDLTSVRGGDEQQLPDNPERSDYYCSVLGSEGFNSGTHNWDVDVGDSTGWELGVLAESEQRKGHMWSGLWKIGCSLGFCYTFSPSAPLTPLSVLKKATQKYKYRVDALYRKGQSRLYLLRRLSSFGVQGALLNTFYDSVVASVIFYSVVCWSSSLSAEGQLCSGMHPGPSAGGGRQKDSGQNNISDGQSLPPHACRCC</sequence>
<dbReference type="Proteomes" id="UP000265160">
    <property type="component" value="LG3"/>
</dbReference>
<evidence type="ECO:0000256" key="2">
    <source>
        <dbReference type="SAM" id="MobiDB-lite"/>
    </source>
</evidence>
<dbReference type="InterPro" id="IPR007110">
    <property type="entry name" value="Ig-like_dom"/>
</dbReference>
<evidence type="ECO:0000313" key="6">
    <source>
        <dbReference type="Ensembl" id="ENSMZEP00005037483.1"/>
    </source>
</evidence>
<dbReference type="InterPro" id="IPR013320">
    <property type="entry name" value="ConA-like_dom_sf"/>
</dbReference>
<feature type="domain" description="B30.2/SPRY" evidence="4">
    <location>
        <begin position="343"/>
        <end position="545"/>
    </location>
</feature>
<keyword evidence="3" id="KW-0472">Membrane</keyword>
<dbReference type="PROSITE" id="PS50188">
    <property type="entry name" value="B302_SPRY"/>
    <property type="match status" value="1"/>
</dbReference>